<sequence>MTLTTTTSSHDHALACRDRPRTVALPAVVPAGSRTAAALAACLADWSRQIGALAHTLHRDWSEVVRVHRRVETQDGDTAAELRR</sequence>
<comment type="caution">
    <text evidence="1">The sequence shown here is derived from an EMBL/GenBank/DDBJ whole genome shotgun (WGS) entry which is preliminary data.</text>
</comment>
<evidence type="ECO:0000313" key="1">
    <source>
        <dbReference type="EMBL" id="MDR7330381.1"/>
    </source>
</evidence>
<gene>
    <name evidence="1" type="ORF">J2S39_002057</name>
</gene>
<evidence type="ECO:0000313" key="2">
    <source>
        <dbReference type="Proteomes" id="UP001180840"/>
    </source>
</evidence>
<protein>
    <submittedName>
        <fullName evidence="1">Uncharacterized protein</fullName>
    </submittedName>
</protein>
<reference evidence="1" key="1">
    <citation type="submission" date="2023-07" db="EMBL/GenBank/DDBJ databases">
        <title>Sequencing the genomes of 1000 actinobacteria strains.</title>
        <authorList>
            <person name="Klenk H.-P."/>
        </authorList>
    </citation>
    <scope>NUCLEOTIDE SEQUENCE</scope>
    <source>
        <strain evidence="1">DSM 107476</strain>
    </source>
</reference>
<dbReference type="Proteomes" id="UP001180840">
    <property type="component" value="Unassembled WGS sequence"/>
</dbReference>
<dbReference type="RefSeq" id="WP_290196016.1">
    <property type="nucleotide sequence ID" value="NZ_CP047654.1"/>
</dbReference>
<keyword evidence="2" id="KW-1185">Reference proteome</keyword>
<organism evidence="1 2">
    <name type="scientific">Corynebacterium guangdongense</name>
    <dbReference type="NCBI Taxonomy" id="1783348"/>
    <lineage>
        <taxon>Bacteria</taxon>
        <taxon>Bacillati</taxon>
        <taxon>Actinomycetota</taxon>
        <taxon>Actinomycetes</taxon>
        <taxon>Mycobacteriales</taxon>
        <taxon>Corynebacteriaceae</taxon>
        <taxon>Corynebacterium</taxon>
    </lineage>
</organism>
<proteinExistence type="predicted"/>
<dbReference type="EMBL" id="JAVDXZ010000001">
    <property type="protein sequence ID" value="MDR7330381.1"/>
    <property type="molecule type" value="Genomic_DNA"/>
</dbReference>
<name>A0ABU1ZZN2_9CORY</name>
<accession>A0ABU1ZZN2</accession>